<feature type="compositionally biased region" description="Basic and acidic residues" evidence="5">
    <location>
        <begin position="1014"/>
        <end position="1024"/>
    </location>
</feature>
<dbReference type="GO" id="GO:0008270">
    <property type="term" value="F:zinc ion binding"/>
    <property type="evidence" value="ECO:0007669"/>
    <property type="project" value="UniProtKB-KW"/>
</dbReference>
<name>A0A9R1XMV8_LACSA</name>
<evidence type="ECO:0000256" key="2">
    <source>
        <dbReference type="ARBA" id="ARBA00022771"/>
    </source>
</evidence>
<organism evidence="7 8">
    <name type="scientific">Lactuca sativa</name>
    <name type="common">Garden lettuce</name>
    <dbReference type="NCBI Taxonomy" id="4236"/>
    <lineage>
        <taxon>Eukaryota</taxon>
        <taxon>Viridiplantae</taxon>
        <taxon>Streptophyta</taxon>
        <taxon>Embryophyta</taxon>
        <taxon>Tracheophyta</taxon>
        <taxon>Spermatophyta</taxon>
        <taxon>Magnoliopsida</taxon>
        <taxon>eudicotyledons</taxon>
        <taxon>Gunneridae</taxon>
        <taxon>Pentapetalae</taxon>
        <taxon>asterids</taxon>
        <taxon>campanulids</taxon>
        <taxon>Asterales</taxon>
        <taxon>Asteraceae</taxon>
        <taxon>Cichorioideae</taxon>
        <taxon>Cichorieae</taxon>
        <taxon>Lactucinae</taxon>
        <taxon>Lactuca</taxon>
    </lineage>
</organism>
<comment type="caution">
    <text evidence="7">The sequence shown here is derived from an EMBL/GenBank/DDBJ whole genome shotgun (WGS) entry which is preliminary data.</text>
</comment>
<dbReference type="Pfam" id="PF10551">
    <property type="entry name" value="MULE"/>
    <property type="match status" value="1"/>
</dbReference>
<evidence type="ECO:0000313" key="8">
    <source>
        <dbReference type="Proteomes" id="UP000235145"/>
    </source>
</evidence>
<protein>
    <recommendedName>
        <fullName evidence="6">SWIM-type domain-containing protein</fullName>
    </recommendedName>
</protein>
<dbReference type="Proteomes" id="UP000235145">
    <property type="component" value="Unassembled WGS sequence"/>
</dbReference>
<evidence type="ECO:0000256" key="5">
    <source>
        <dbReference type="SAM" id="MobiDB-lite"/>
    </source>
</evidence>
<sequence length="1131" mass="129434">MWGLRNVGEIVNVQEVYAGYPNIFSIELHHGGSFTKFPNIRYINGQVRYFDVVDIDEFSVHELDLMMRELGYDGTEIMYYHFRLPNEGFDFGLRALGNDDDVRNLSRYVTHNNKMIKVYTEHGQTNLLTYFMSPTGPRRVIIEDMEKQDSIRPSSPVVAHEVVTPIQIDVGEGDLGLALTLYKSATPEFSRSKGWKHSKGASSCSTKLNLDWEGAEKTMASGEVDKGKGVEGFVDEFVVVDAEKELNKENDVNEELDVNKSNGEGVEGFADEGYRVVMDNDPQGVNEFSTNINIDDELMTNFQPFEDQDSIPFNGFEGQDNIPFNDEWRQEEPDDIDFENQNSEDEDSDFMIDEDNIIEDVDVDMEDFNLNIDTEAEFNGCQRMGGQRNEDSDEEDDLEVIDNDEWDSLSEDSGDNRKRREMIKELGKQTLCSAGEVHKVAFHIGQKYKAKKELKDKIDLHALETRRNISFTKNDKSRLAAVCDGTIVLNASGVGGPTSGKKVKGKDVNSDKVKCTWKLHASRSSEQDYWFIKTYNQKHICLQTRKIRSCTATFLSKRIMDHIEANPGLPVRALQEQLQSTYGVSISEEKAFRARALATKNVAGDYVKQYAALRDYVLELQKTNEGTTVKIDVVSEPVVSSPTRQFRRIYVCLGPLKKGFKAGLREFLGLDGAFMKGPFPGQILSAVGVDSNNGTYPLAYAVVESENTSSWKWFLQCLAEDLELYSNSNFTFISDRQKGLLPAIEQLFPNAEHRFCIRHIYQNMRIRFKTTEYKEYFWRCATATTIPEFEAVMVELRNYDIEAYQWLLKIPPHHWARSHFSGRAISDMLLNNLCEVFNSKLVKGRDKPIISCLEFIREYLMKRVCNVMKVLNKCQGPLTATGTRILESNTTLASKYHARWNGGQKYQVKGPWNDQHVVDMEKRECSCRKWELTGIPCKHAIASLNEMADNNEKVGELYTYVHKVYWLDTWKEMYSFKVEPIKGRAMWPKSDCPTTLVPPPHNKAIGRPKKKRRITAEERIEIQQRKRQTNSQSQNDNETQSLSRKFLTVTCSKSQTTETEPTRQANTSSAGPLQPHTYSLFSTVLGMHRNVDQGFVKSMRFAQQQRSHRSRAPFLNLVAVEVDETRRRRIL</sequence>
<dbReference type="InterPro" id="IPR058594">
    <property type="entry name" value="PB1-like_dom_pln"/>
</dbReference>
<dbReference type="PROSITE" id="PS50966">
    <property type="entry name" value="ZF_SWIM"/>
    <property type="match status" value="1"/>
</dbReference>
<dbReference type="AlphaFoldDB" id="A0A9R1XMV8"/>
<evidence type="ECO:0000259" key="6">
    <source>
        <dbReference type="PROSITE" id="PS50966"/>
    </source>
</evidence>
<evidence type="ECO:0000256" key="1">
    <source>
        <dbReference type="ARBA" id="ARBA00022723"/>
    </source>
</evidence>
<evidence type="ECO:0000256" key="4">
    <source>
        <dbReference type="PROSITE-ProRule" id="PRU00325"/>
    </source>
</evidence>
<gene>
    <name evidence="7" type="ORF">LSAT_V11C400196010</name>
</gene>
<evidence type="ECO:0000256" key="3">
    <source>
        <dbReference type="ARBA" id="ARBA00022833"/>
    </source>
</evidence>
<feature type="compositionally biased region" description="Acidic residues" evidence="5">
    <location>
        <begin position="391"/>
        <end position="413"/>
    </location>
</feature>
<dbReference type="Pfam" id="PF26130">
    <property type="entry name" value="PB1-like"/>
    <property type="match status" value="1"/>
</dbReference>
<feature type="compositionally biased region" description="Polar residues" evidence="5">
    <location>
        <begin position="1029"/>
        <end position="1074"/>
    </location>
</feature>
<proteinExistence type="predicted"/>
<keyword evidence="8" id="KW-1185">Reference proteome</keyword>
<dbReference type="PANTHER" id="PTHR31973:SF190">
    <property type="entry name" value="MULE TRANSPOSASE DOMAIN-CONTAINING PROTEIN"/>
    <property type="match status" value="1"/>
</dbReference>
<accession>A0A9R1XMV8</accession>
<keyword evidence="2 4" id="KW-0863">Zinc-finger</keyword>
<keyword evidence="3" id="KW-0862">Zinc</keyword>
<dbReference type="InterPro" id="IPR007527">
    <property type="entry name" value="Znf_SWIM"/>
</dbReference>
<feature type="region of interest" description="Disordered" evidence="5">
    <location>
        <begin position="992"/>
        <end position="1074"/>
    </location>
</feature>
<dbReference type="SMART" id="SM00575">
    <property type="entry name" value="ZnF_PMZ"/>
    <property type="match status" value="1"/>
</dbReference>
<dbReference type="Pfam" id="PF04434">
    <property type="entry name" value="SWIM"/>
    <property type="match status" value="1"/>
</dbReference>
<reference evidence="7 8" key="1">
    <citation type="journal article" date="2017" name="Nat. Commun.">
        <title>Genome assembly with in vitro proximity ligation data and whole-genome triplication in lettuce.</title>
        <authorList>
            <person name="Reyes-Chin-Wo S."/>
            <person name="Wang Z."/>
            <person name="Yang X."/>
            <person name="Kozik A."/>
            <person name="Arikit S."/>
            <person name="Song C."/>
            <person name="Xia L."/>
            <person name="Froenicke L."/>
            <person name="Lavelle D.O."/>
            <person name="Truco M.J."/>
            <person name="Xia R."/>
            <person name="Zhu S."/>
            <person name="Xu C."/>
            <person name="Xu H."/>
            <person name="Xu X."/>
            <person name="Cox K."/>
            <person name="Korf I."/>
            <person name="Meyers B.C."/>
            <person name="Michelmore R.W."/>
        </authorList>
    </citation>
    <scope>NUCLEOTIDE SEQUENCE [LARGE SCALE GENOMIC DNA]</scope>
    <source>
        <strain evidence="8">cv. Salinas</strain>
        <tissue evidence="7">Seedlings</tissue>
    </source>
</reference>
<dbReference type="InterPro" id="IPR018289">
    <property type="entry name" value="MULE_transposase_dom"/>
</dbReference>
<feature type="compositionally biased region" description="Basic residues" evidence="5">
    <location>
        <begin position="1004"/>
        <end position="1013"/>
    </location>
</feature>
<feature type="region of interest" description="Disordered" evidence="5">
    <location>
        <begin position="381"/>
        <end position="418"/>
    </location>
</feature>
<evidence type="ECO:0000313" key="7">
    <source>
        <dbReference type="EMBL" id="KAJ0213257.1"/>
    </source>
</evidence>
<feature type="domain" description="SWIM-type" evidence="6">
    <location>
        <begin position="906"/>
        <end position="948"/>
    </location>
</feature>
<dbReference type="PANTHER" id="PTHR31973">
    <property type="entry name" value="POLYPROTEIN, PUTATIVE-RELATED"/>
    <property type="match status" value="1"/>
</dbReference>
<keyword evidence="1" id="KW-0479">Metal-binding</keyword>
<dbReference type="EMBL" id="NBSK02000004">
    <property type="protein sequence ID" value="KAJ0213257.1"/>
    <property type="molecule type" value="Genomic_DNA"/>
</dbReference>
<dbReference type="InterPro" id="IPR006564">
    <property type="entry name" value="Znf_PMZ"/>
</dbReference>